<evidence type="ECO:0000313" key="1">
    <source>
        <dbReference type="EMBL" id="EON75543.1"/>
    </source>
</evidence>
<organism evidence="1 2">
    <name type="scientific">Lunatimonas lonarensis</name>
    <dbReference type="NCBI Taxonomy" id="1232681"/>
    <lineage>
        <taxon>Bacteria</taxon>
        <taxon>Pseudomonadati</taxon>
        <taxon>Bacteroidota</taxon>
        <taxon>Cytophagia</taxon>
        <taxon>Cytophagales</taxon>
        <taxon>Cyclobacteriaceae</taxon>
    </lineage>
</organism>
<keyword evidence="2" id="KW-1185">Reference proteome</keyword>
<reference evidence="1 2" key="1">
    <citation type="submission" date="2013-02" db="EMBL/GenBank/DDBJ databases">
        <title>A novel strain isolated from Lonar lake, Maharashtra, India.</title>
        <authorList>
            <person name="Singh A."/>
        </authorList>
    </citation>
    <scope>NUCLEOTIDE SEQUENCE [LARGE SCALE GENOMIC DNA]</scope>
    <source>
        <strain evidence="1 2">AK24</strain>
    </source>
</reference>
<dbReference type="EMBL" id="AQHR01000104">
    <property type="protein sequence ID" value="EON75543.1"/>
    <property type="molecule type" value="Genomic_DNA"/>
</dbReference>
<name>R7ZN93_9BACT</name>
<sequence length="162" mass="18969">MPTLLVSIYCLFYSLLPHPFYISLTDMVYNRDKNSIEIAQKIFWDDLEVALGQVSQSKVDFLRPKDPKALNELAKNYLFAHNQIYINGNLQKIHYLGFEIEEDAAWFYMEIENVPSPKVVRIKNTILLADFPTQQNIVNFYLDKSPKSIITSRNKQEGELRY</sequence>
<dbReference type="RefSeq" id="WP_010856073.1">
    <property type="nucleotide sequence ID" value="NZ_AQHR01000104.1"/>
</dbReference>
<dbReference type="PATRIC" id="fig|1288963.3.peg.3938"/>
<dbReference type="Proteomes" id="UP000013909">
    <property type="component" value="Unassembled WGS sequence"/>
</dbReference>
<comment type="caution">
    <text evidence="1">The sequence shown here is derived from an EMBL/GenBank/DDBJ whole genome shotgun (WGS) entry which is preliminary data.</text>
</comment>
<dbReference type="STRING" id="1232681.ADIS_3946"/>
<dbReference type="InterPro" id="IPR046525">
    <property type="entry name" value="DUF6702"/>
</dbReference>
<dbReference type="Pfam" id="PF20420">
    <property type="entry name" value="DUF6702"/>
    <property type="match status" value="1"/>
</dbReference>
<dbReference type="OrthoDB" id="5735516at2"/>
<gene>
    <name evidence="1" type="ORF">ADIS_3946</name>
</gene>
<accession>R7ZN93</accession>
<proteinExistence type="predicted"/>
<evidence type="ECO:0000313" key="2">
    <source>
        <dbReference type="Proteomes" id="UP000013909"/>
    </source>
</evidence>
<protein>
    <submittedName>
        <fullName evidence="1">Uncharacterized protein</fullName>
    </submittedName>
</protein>
<dbReference type="AlphaFoldDB" id="R7ZN93"/>